<gene>
    <name evidence="2" type="ORF">AJ80_08254</name>
</gene>
<name>A0A2B7XB38_POLH7</name>
<feature type="region of interest" description="Disordered" evidence="1">
    <location>
        <begin position="1"/>
        <end position="25"/>
    </location>
</feature>
<dbReference type="OrthoDB" id="4223044at2759"/>
<reference evidence="2 3" key="1">
    <citation type="submission" date="2017-10" db="EMBL/GenBank/DDBJ databases">
        <title>Comparative genomics in systemic dimorphic fungi from Ajellomycetaceae.</title>
        <authorList>
            <person name="Munoz J.F."/>
            <person name="Mcewen J.G."/>
            <person name="Clay O.K."/>
            <person name="Cuomo C.A."/>
        </authorList>
    </citation>
    <scope>NUCLEOTIDE SEQUENCE [LARGE SCALE GENOMIC DNA]</scope>
    <source>
        <strain evidence="2 3">UAMH7299</strain>
    </source>
</reference>
<dbReference type="EMBL" id="PDNA01000183">
    <property type="protein sequence ID" value="PGH05942.1"/>
    <property type="molecule type" value="Genomic_DNA"/>
</dbReference>
<sequence>MLFQRAAPKGKSGSDSEDPGPKEIRNTYERPLVCMIYFFASQMPRNIESITPPKEGVLPMGARQGDTLQVHRLDSLLSEVQYHARLSRLVTRFETFPVEMPPPGIPRGMSREYMHDTLLLVSFRNKHAWEQWILTKPWQKFMERTEQEGVFRRIPHVRCAGSLKGLRDPLEVLMS</sequence>
<organism evidence="2 3">
    <name type="scientific">Polytolypa hystricis (strain UAMH7299)</name>
    <dbReference type="NCBI Taxonomy" id="1447883"/>
    <lineage>
        <taxon>Eukaryota</taxon>
        <taxon>Fungi</taxon>
        <taxon>Dikarya</taxon>
        <taxon>Ascomycota</taxon>
        <taxon>Pezizomycotina</taxon>
        <taxon>Eurotiomycetes</taxon>
        <taxon>Eurotiomycetidae</taxon>
        <taxon>Onygenales</taxon>
        <taxon>Onygenales incertae sedis</taxon>
        <taxon>Polytolypa</taxon>
    </lineage>
</organism>
<evidence type="ECO:0000256" key="1">
    <source>
        <dbReference type="SAM" id="MobiDB-lite"/>
    </source>
</evidence>
<dbReference type="AlphaFoldDB" id="A0A2B7XB38"/>
<evidence type="ECO:0000313" key="3">
    <source>
        <dbReference type="Proteomes" id="UP000224634"/>
    </source>
</evidence>
<dbReference type="Proteomes" id="UP000224634">
    <property type="component" value="Unassembled WGS sequence"/>
</dbReference>
<accession>A0A2B7XB38</accession>
<comment type="caution">
    <text evidence="2">The sequence shown here is derived from an EMBL/GenBank/DDBJ whole genome shotgun (WGS) entry which is preliminary data.</text>
</comment>
<keyword evidence="3" id="KW-1185">Reference proteome</keyword>
<proteinExistence type="predicted"/>
<evidence type="ECO:0000313" key="2">
    <source>
        <dbReference type="EMBL" id="PGH05942.1"/>
    </source>
</evidence>
<protein>
    <submittedName>
        <fullName evidence="2">Uncharacterized protein</fullName>
    </submittedName>
</protein>